<dbReference type="InterPro" id="IPR005760">
    <property type="entry name" value="A/G_AdeGlyc_MutY"/>
</dbReference>
<keyword evidence="10 14" id="KW-0408">Iron</keyword>
<dbReference type="GO" id="GO:0046872">
    <property type="term" value="F:metal ion binding"/>
    <property type="evidence" value="ECO:0007669"/>
    <property type="project" value="UniProtKB-UniRule"/>
</dbReference>
<reference evidence="16 17" key="1">
    <citation type="submission" date="2016-10" db="EMBL/GenBank/DDBJ databases">
        <authorList>
            <person name="de Groot N.N."/>
        </authorList>
    </citation>
    <scope>NUCLEOTIDE SEQUENCE [LARGE SCALE GENOMIC DNA]</scope>
    <source>
        <strain evidence="16 17">DSM 18180</strain>
    </source>
</reference>
<evidence type="ECO:0000259" key="15">
    <source>
        <dbReference type="SMART" id="SM00478"/>
    </source>
</evidence>
<evidence type="ECO:0000256" key="9">
    <source>
        <dbReference type="ARBA" id="ARBA00022801"/>
    </source>
</evidence>
<evidence type="ECO:0000256" key="2">
    <source>
        <dbReference type="ARBA" id="ARBA00002933"/>
    </source>
</evidence>
<dbReference type="GO" id="GO:0051539">
    <property type="term" value="F:4 iron, 4 sulfur cluster binding"/>
    <property type="evidence" value="ECO:0007669"/>
    <property type="project" value="UniProtKB-UniRule"/>
</dbReference>
<dbReference type="Proteomes" id="UP000182544">
    <property type="component" value="Unassembled WGS sequence"/>
</dbReference>
<dbReference type="PANTHER" id="PTHR42944">
    <property type="entry name" value="ADENINE DNA GLYCOSYLASE"/>
    <property type="match status" value="1"/>
</dbReference>
<dbReference type="AlphaFoldDB" id="A0A1K2IBB1"/>
<dbReference type="GO" id="GO:0034039">
    <property type="term" value="F:8-oxo-7,8-dihydroguanine DNA N-glycosylase activity"/>
    <property type="evidence" value="ECO:0007669"/>
    <property type="project" value="TreeGrafter"/>
</dbReference>
<dbReference type="Pfam" id="PF00633">
    <property type="entry name" value="HHH"/>
    <property type="match status" value="1"/>
</dbReference>
<dbReference type="RefSeq" id="WP_072400173.1">
    <property type="nucleotide sequence ID" value="NZ_FPKV01000001.1"/>
</dbReference>
<comment type="function">
    <text evidence="2">Adenine glycosylase active on G-A mispairs. MutY also corrects error-prone DNA synthesis past GO lesions which are due to the oxidatively damaged form of guanine: 7,8-dihydro-8-oxoguanine (8-oxo-dGTP).</text>
</comment>
<dbReference type="EC" id="3.2.2.31" evidence="4 14"/>
<evidence type="ECO:0000256" key="6">
    <source>
        <dbReference type="ARBA" id="ARBA00022485"/>
    </source>
</evidence>
<evidence type="ECO:0000256" key="1">
    <source>
        <dbReference type="ARBA" id="ARBA00000843"/>
    </source>
</evidence>
<dbReference type="STRING" id="369401.SAMN05428642_101503"/>
<keyword evidence="9" id="KW-0378">Hydrolase</keyword>
<evidence type="ECO:0000256" key="13">
    <source>
        <dbReference type="ARBA" id="ARBA00023295"/>
    </source>
</evidence>
<organism evidence="16 17">
    <name type="scientific">Flaviramulus basaltis</name>
    <dbReference type="NCBI Taxonomy" id="369401"/>
    <lineage>
        <taxon>Bacteria</taxon>
        <taxon>Pseudomonadati</taxon>
        <taxon>Bacteroidota</taxon>
        <taxon>Flavobacteriia</taxon>
        <taxon>Flavobacteriales</taxon>
        <taxon>Flavobacteriaceae</taxon>
        <taxon>Flaviramulus</taxon>
    </lineage>
</organism>
<keyword evidence="13 14" id="KW-0326">Glycosidase</keyword>
<keyword evidence="8 14" id="KW-0227">DNA damage</keyword>
<dbReference type="InterPro" id="IPR011257">
    <property type="entry name" value="DNA_glycosylase"/>
</dbReference>
<dbReference type="Gene3D" id="1.10.340.30">
    <property type="entry name" value="Hypothetical protein, domain 2"/>
    <property type="match status" value="1"/>
</dbReference>
<dbReference type="Pfam" id="PF14815">
    <property type="entry name" value="NUDIX_4"/>
    <property type="match status" value="1"/>
</dbReference>
<sequence length="347" mass="40078">MIFSKTLTNWYSNNKRILPWRETTNPYYIWLSEIILQQTQVSQGLPYYDAFVAKYPTIFDLADANESEVLKLWQGLGYYSRARNLHTTAKYVADELKGVFPNTYKELLKLKGVGDYTASAIASICFNEAAAVVDGNVYRVLSRYFGIDTPINSSKGAKEFKQLAQELIDKKDPAEFNQAIMEFGAIQCKPKNPYCNICPLNEGCIAFNKNRINDLPVKIKSAKAKKKYFNFLVFISEDQKTILEKREGKGIWQNLYQFPLIEIEKNIDSKNFKKQIESDDLLKNTSFELSLYNKEPIVHKLSHQHLYTNFWIINVERLAVKGISIHKIHEYAVPILIGNFIESFNFD</sequence>
<dbReference type="Pfam" id="PF00730">
    <property type="entry name" value="HhH-GPD"/>
    <property type="match status" value="1"/>
</dbReference>
<evidence type="ECO:0000313" key="16">
    <source>
        <dbReference type="EMBL" id="SFZ89687.1"/>
    </source>
</evidence>
<dbReference type="Gene3D" id="1.10.1670.10">
    <property type="entry name" value="Helix-hairpin-Helix base-excision DNA repair enzymes (C-terminal)"/>
    <property type="match status" value="1"/>
</dbReference>
<keyword evidence="12" id="KW-0234">DNA repair</keyword>
<dbReference type="GO" id="GO:0032357">
    <property type="term" value="F:oxidized purine DNA binding"/>
    <property type="evidence" value="ECO:0007669"/>
    <property type="project" value="TreeGrafter"/>
</dbReference>
<dbReference type="GO" id="GO:0035485">
    <property type="term" value="F:adenine/guanine mispair binding"/>
    <property type="evidence" value="ECO:0007669"/>
    <property type="project" value="TreeGrafter"/>
</dbReference>
<evidence type="ECO:0000256" key="4">
    <source>
        <dbReference type="ARBA" id="ARBA00012045"/>
    </source>
</evidence>
<dbReference type="EMBL" id="FPKV01000001">
    <property type="protein sequence ID" value="SFZ89687.1"/>
    <property type="molecule type" value="Genomic_DNA"/>
</dbReference>
<evidence type="ECO:0000256" key="11">
    <source>
        <dbReference type="ARBA" id="ARBA00023014"/>
    </source>
</evidence>
<keyword evidence="17" id="KW-1185">Reference proteome</keyword>
<dbReference type="InterPro" id="IPR003265">
    <property type="entry name" value="HhH-GPD_domain"/>
</dbReference>
<dbReference type="InterPro" id="IPR044298">
    <property type="entry name" value="MIG/MutY"/>
</dbReference>
<evidence type="ECO:0000256" key="14">
    <source>
        <dbReference type="RuleBase" id="RU365096"/>
    </source>
</evidence>
<dbReference type="CDD" id="cd00056">
    <property type="entry name" value="ENDO3c"/>
    <property type="match status" value="1"/>
</dbReference>
<dbReference type="GO" id="GO:0006298">
    <property type="term" value="P:mismatch repair"/>
    <property type="evidence" value="ECO:0007669"/>
    <property type="project" value="TreeGrafter"/>
</dbReference>
<keyword evidence="11" id="KW-0411">Iron-sulfur</keyword>
<dbReference type="FunFam" id="1.10.340.30:FF:000002">
    <property type="entry name" value="Adenine DNA glycosylase"/>
    <property type="match status" value="1"/>
</dbReference>
<keyword evidence="7" id="KW-0479">Metal-binding</keyword>
<accession>A0A1K2IBB1</accession>
<dbReference type="InterPro" id="IPR029119">
    <property type="entry name" value="MutY_C"/>
</dbReference>
<feature type="domain" description="HhH-GPD" evidence="15">
    <location>
        <begin position="35"/>
        <end position="186"/>
    </location>
</feature>
<dbReference type="Gene3D" id="3.90.79.10">
    <property type="entry name" value="Nucleoside Triphosphate Pyrophosphohydrolase"/>
    <property type="match status" value="1"/>
</dbReference>
<name>A0A1K2IBB1_9FLAO</name>
<dbReference type="SUPFAM" id="SSF55811">
    <property type="entry name" value="Nudix"/>
    <property type="match status" value="1"/>
</dbReference>
<dbReference type="InterPro" id="IPR023170">
    <property type="entry name" value="HhH_base_excis_C"/>
</dbReference>
<comment type="catalytic activity">
    <reaction evidence="1 14">
        <text>Hydrolyzes free adenine bases from 7,8-dihydro-8-oxoguanine:adenine mismatched double-stranded DNA, leaving an apurinic site.</text>
        <dbReference type="EC" id="3.2.2.31"/>
    </reaction>
</comment>
<evidence type="ECO:0000256" key="10">
    <source>
        <dbReference type="ARBA" id="ARBA00023004"/>
    </source>
</evidence>
<protein>
    <recommendedName>
        <fullName evidence="5 14">Adenine DNA glycosylase</fullName>
        <ecNumber evidence="4 14">3.2.2.31</ecNumber>
    </recommendedName>
</protein>
<comment type="similarity">
    <text evidence="3 14">Belongs to the Nth/MutY family.</text>
</comment>
<gene>
    <name evidence="16" type="ORF">SAMN05428642_101503</name>
</gene>
<dbReference type="InterPro" id="IPR000445">
    <property type="entry name" value="HhH_motif"/>
</dbReference>
<keyword evidence="6" id="KW-0004">4Fe-4S</keyword>
<dbReference type="SUPFAM" id="SSF48150">
    <property type="entry name" value="DNA-glycosylase"/>
    <property type="match status" value="1"/>
</dbReference>
<evidence type="ECO:0000256" key="8">
    <source>
        <dbReference type="ARBA" id="ARBA00022763"/>
    </source>
</evidence>
<dbReference type="SMART" id="SM00478">
    <property type="entry name" value="ENDO3c"/>
    <property type="match status" value="1"/>
</dbReference>
<evidence type="ECO:0000256" key="5">
    <source>
        <dbReference type="ARBA" id="ARBA00022023"/>
    </source>
</evidence>
<evidence type="ECO:0000256" key="3">
    <source>
        <dbReference type="ARBA" id="ARBA00008343"/>
    </source>
</evidence>
<proteinExistence type="inferred from homology"/>
<evidence type="ECO:0000313" key="17">
    <source>
        <dbReference type="Proteomes" id="UP000182544"/>
    </source>
</evidence>
<dbReference type="CDD" id="cd03431">
    <property type="entry name" value="NUDIX_DNA_Glycosylase_C-MutY"/>
    <property type="match status" value="1"/>
</dbReference>
<dbReference type="PANTHER" id="PTHR42944:SF1">
    <property type="entry name" value="ADENINE DNA GLYCOSYLASE"/>
    <property type="match status" value="1"/>
</dbReference>
<dbReference type="GO" id="GO:0000701">
    <property type="term" value="F:purine-specific mismatch base pair DNA N-glycosylase activity"/>
    <property type="evidence" value="ECO:0007669"/>
    <property type="project" value="UniProtKB-EC"/>
</dbReference>
<dbReference type="NCBIfam" id="TIGR01084">
    <property type="entry name" value="mutY"/>
    <property type="match status" value="1"/>
</dbReference>
<dbReference type="OrthoDB" id="9802365at2"/>
<evidence type="ECO:0000256" key="7">
    <source>
        <dbReference type="ARBA" id="ARBA00022723"/>
    </source>
</evidence>
<evidence type="ECO:0000256" key="12">
    <source>
        <dbReference type="ARBA" id="ARBA00023204"/>
    </source>
</evidence>
<dbReference type="InterPro" id="IPR015797">
    <property type="entry name" value="NUDIX_hydrolase-like_dom_sf"/>
</dbReference>
<dbReference type="GO" id="GO:0006284">
    <property type="term" value="P:base-excision repair"/>
    <property type="evidence" value="ECO:0007669"/>
    <property type="project" value="UniProtKB-UniRule"/>
</dbReference>
<comment type="cofactor">
    <cofactor evidence="14">
        <name>[4Fe-4S] cluster</name>
        <dbReference type="ChEBI" id="CHEBI:49883"/>
    </cofactor>
    <text evidence="14">Binds 1 [4Fe-4S] cluster.</text>
</comment>